<gene>
    <name evidence="2" type="ORF">PCOR1329_LOCUS40922</name>
</gene>
<keyword evidence="3" id="KW-1185">Reference proteome</keyword>
<name>A0ABN9TP02_9DINO</name>
<evidence type="ECO:0000313" key="3">
    <source>
        <dbReference type="Proteomes" id="UP001189429"/>
    </source>
</evidence>
<feature type="transmembrane region" description="Helical" evidence="1">
    <location>
        <begin position="52"/>
        <end position="73"/>
    </location>
</feature>
<sequence>MAVMTSVPTSSVGPTARLGWLVSRANIPSFINMIVAVAAQVISAATPSRATLSAAAAVAVFNPWPAVISAAAVRRARRRAVENSRVVCARIVVTIRESGQTRLCESRGHMSKWERMLEPK</sequence>
<accession>A0ABN9TP02</accession>
<keyword evidence="1" id="KW-0472">Membrane</keyword>
<organism evidence="2 3">
    <name type="scientific">Prorocentrum cordatum</name>
    <dbReference type="NCBI Taxonomy" id="2364126"/>
    <lineage>
        <taxon>Eukaryota</taxon>
        <taxon>Sar</taxon>
        <taxon>Alveolata</taxon>
        <taxon>Dinophyceae</taxon>
        <taxon>Prorocentrales</taxon>
        <taxon>Prorocentraceae</taxon>
        <taxon>Prorocentrum</taxon>
    </lineage>
</organism>
<evidence type="ECO:0000313" key="2">
    <source>
        <dbReference type="EMBL" id="CAK0847821.1"/>
    </source>
</evidence>
<protein>
    <submittedName>
        <fullName evidence="2">Uncharacterized protein</fullName>
    </submittedName>
</protein>
<keyword evidence="1" id="KW-1133">Transmembrane helix</keyword>
<proteinExistence type="predicted"/>
<dbReference type="EMBL" id="CAUYUJ010014933">
    <property type="protein sequence ID" value="CAK0847821.1"/>
    <property type="molecule type" value="Genomic_DNA"/>
</dbReference>
<feature type="transmembrane region" description="Helical" evidence="1">
    <location>
        <begin position="27"/>
        <end position="46"/>
    </location>
</feature>
<keyword evidence="1" id="KW-0812">Transmembrane</keyword>
<dbReference type="Proteomes" id="UP001189429">
    <property type="component" value="Unassembled WGS sequence"/>
</dbReference>
<evidence type="ECO:0000256" key="1">
    <source>
        <dbReference type="SAM" id="Phobius"/>
    </source>
</evidence>
<comment type="caution">
    <text evidence="2">The sequence shown here is derived from an EMBL/GenBank/DDBJ whole genome shotgun (WGS) entry which is preliminary data.</text>
</comment>
<reference evidence="2" key="1">
    <citation type="submission" date="2023-10" db="EMBL/GenBank/DDBJ databases">
        <authorList>
            <person name="Chen Y."/>
            <person name="Shah S."/>
            <person name="Dougan E. K."/>
            <person name="Thang M."/>
            <person name="Chan C."/>
        </authorList>
    </citation>
    <scope>NUCLEOTIDE SEQUENCE [LARGE SCALE GENOMIC DNA]</scope>
</reference>